<evidence type="ECO:0000259" key="19">
    <source>
        <dbReference type="PROSITE" id="PS50894"/>
    </source>
</evidence>
<feature type="modified residue" description="Phosphohistidine" evidence="13">
    <location>
        <position position="736"/>
    </location>
</feature>
<keyword evidence="6 14" id="KW-0597">Phosphoprotein</keyword>
<evidence type="ECO:0000259" key="18">
    <source>
        <dbReference type="PROSITE" id="PS50110"/>
    </source>
</evidence>
<keyword evidence="21" id="KW-1185">Reference proteome</keyword>
<evidence type="ECO:0000256" key="4">
    <source>
        <dbReference type="ARBA" id="ARBA00022475"/>
    </source>
</evidence>
<dbReference type="AlphaFoldDB" id="A0A399CYG2"/>
<dbReference type="PROSITE" id="PS50109">
    <property type="entry name" value="HIS_KIN"/>
    <property type="match status" value="1"/>
</dbReference>
<keyword evidence="10" id="KW-0067">ATP-binding</keyword>
<dbReference type="OrthoDB" id="1046984at2"/>
<feature type="coiled-coil region" evidence="15">
    <location>
        <begin position="277"/>
        <end position="311"/>
    </location>
</feature>
<dbReference type="SUPFAM" id="SSF47226">
    <property type="entry name" value="Histidine-containing phosphotransfer domain, HPT domain"/>
    <property type="match status" value="1"/>
</dbReference>
<dbReference type="InterPro" id="IPR007891">
    <property type="entry name" value="CHASE3"/>
</dbReference>
<organism evidence="20 21">
    <name type="scientific">Mariniphaga sediminis</name>
    <dbReference type="NCBI Taxonomy" id="1628158"/>
    <lineage>
        <taxon>Bacteria</taxon>
        <taxon>Pseudomonadati</taxon>
        <taxon>Bacteroidota</taxon>
        <taxon>Bacteroidia</taxon>
        <taxon>Marinilabiliales</taxon>
        <taxon>Prolixibacteraceae</taxon>
        <taxon>Mariniphaga</taxon>
    </lineage>
</organism>
<evidence type="ECO:0000256" key="15">
    <source>
        <dbReference type="SAM" id="Coils"/>
    </source>
</evidence>
<name>A0A399CYG2_9BACT</name>
<dbReference type="InterPro" id="IPR001789">
    <property type="entry name" value="Sig_transdc_resp-reg_receiver"/>
</dbReference>
<feature type="transmembrane region" description="Helical" evidence="16">
    <location>
        <begin position="258"/>
        <end position="278"/>
    </location>
</feature>
<evidence type="ECO:0000256" key="1">
    <source>
        <dbReference type="ARBA" id="ARBA00000085"/>
    </source>
</evidence>
<dbReference type="GO" id="GO:0000155">
    <property type="term" value="F:phosphorelay sensor kinase activity"/>
    <property type="evidence" value="ECO:0007669"/>
    <property type="project" value="InterPro"/>
</dbReference>
<evidence type="ECO:0000256" key="11">
    <source>
        <dbReference type="ARBA" id="ARBA00022989"/>
    </source>
</evidence>
<keyword evidence="10" id="KW-0547">Nucleotide-binding</keyword>
<evidence type="ECO:0000256" key="6">
    <source>
        <dbReference type="ARBA" id="ARBA00022553"/>
    </source>
</evidence>
<keyword evidence="11 16" id="KW-1133">Transmembrane helix</keyword>
<dbReference type="SUPFAM" id="SSF55874">
    <property type="entry name" value="ATPase domain of HSP90 chaperone/DNA topoisomerase II/histidine kinase"/>
    <property type="match status" value="1"/>
</dbReference>
<dbReference type="Pfam" id="PF00512">
    <property type="entry name" value="HisKA"/>
    <property type="match status" value="1"/>
</dbReference>
<dbReference type="InterPro" id="IPR003661">
    <property type="entry name" value="HisK_dim/P_dom"/>
</dbReference>
<dbReference type="InterPro" id="IPR005467">
    <property type="entry name" value="His_kinase_dom"/>
</dbReference>
<comment type="catalytic activity">
    <reaction evidence="1">
        <text>ATP + protein L-histidine = ADP + protein N-phospho-L-histidine.</text>
        <dbReference type="EC" id="2.7.13.3"/>
    </reaction>
</comment>
<dbReference type="FunFam" id="3.30.565.10:FF:000010">
    <property type="entry name" value="Sensor histidine kinase RcsC"/>
    <property type="match status" value="1"/>
</dbReference>
<proteinExistence type="predicted"/>
<dbReference type="SUPFAM" id="SSF47384">
    <property type="entry name" value="Homodimeric domain of signal transducing histidine kinase"/>
    <property type="match status" value="1"/>
</dbReference>
<feature type="domain" description="Response regulatory" evidence="18">
    <location>
        <begin position="556"/>
        <end position="670"/>
    </location>
</feature>
<dbReference type="CDD" id="cd00082">
    <property type="entry name" value="HisKA"/>
    <property type="match status" value="1"/>
</dbReference>
<keyword evidence="8 16" id="KW-0812">Transmembrane</keyword>
<evidence type="ECO:0000256" key="5">
    <source>
        <dbReference type="ARBA" id="ARBA00022519"/>
    </source>
</evidence>
<accession>A0A399CYG2</accession>
<evidence type="ECO:0000256" key="10">
    <source>
        <dbReference type="ARBA" id="ARBA00022840"/>
    </source>
</evidence>
<dbReference type="PANTHER" id="PTHR43047">
    <property type="entry name" value="TWO-COMPONENT HISTIDINE PROTEIN KINASE"/>
    <property type="match status" value="1"/>
</dbReference>
<dbReference type="CDD" id="cd17546">
    <property type="entry name" value="REC_hyHK_CKI1_RcsC-like"/>
    <property type="match status" value="1"/>
</dbReference>
<gene>
    <name evidence="20" type="ORF">D1164_13790</name>
</gene>
<evidence type="ECO:0000256" key="9">
    <source>
        <dbReference type="ARBA" id="ARBA00022777"/>
    </source>
</evidence>
<feature type="domain" description="Histidine kinase" evidence="17">
    <location>
        <begin position="311"/>
        <end position="532"/>
    </location>
</feature>
<dbReference type="PANTHER" id="PTHR43047:SF64">
    <property type="entry name" value="HISTIDINE KINASE CONTAINING CHEY-HOMOLOGOUS RECEIVER DOMAIN AND PAS DOMAIN-RELATED"/>
    <property type="match status" value="1"/>
</dbReference>
<evidence type="ECO:0000256" key="3">
    <source>
        <dbReference type="ARBA" id="ARBA00012438"/>
    </source>
</evidence>
<dbReference type="InterPro" id="IPR036890">
    <property type="entry name" value="HATPase_C_sf"/>
</dbReference>
<reference evidence="20 21" key="1">
    <citation type="journal article" date="2015" name="Int. J. Syst. Evol. Microbiol.">
        <title>Mariniphaga sediminis sp. nov., isolated from coastal sediment.</title>
        <authorList>
            <person name="Wang F.Q."/>
            <person name="Shen Q.Y."/>
            <person name="Chen G.J."/>
            <person name="Du Z.J."/>
        </authorList>
    </citation>
    <scope>NUCLEOTIDE SEQUENCE [LARGE SCALE GENOMIC DNA]</scope>
    <source>
        <strain evidence="20 21">SY21</strain>
    </source>
</reference>
<dbReference type="Pfam" id="PF00072">
    <property type="entry name" value="Response_reg"/>
    <property type="match status" value="1"/>
</dbReference>
<dbReference type="InterPro" id="IPR036097">
    <property type="entry name" value="HisK_dim/P_sf"/>
</dbReference>
<evidence type="ECO:0000313" key="20">
    <source>
        <dbReference type="EMBL" id="RIH64704.1"/>
    </source>
</evidence>
<keyword evidence="12 16" id="KW-0472">Membrane</keyword>
<dbReference type="PROSITE" id="PS50110">
    <property type="entry name" value="RESPONSE_REGULATORY"/>
    <property type="match status" value="1"/>
</dbReference>
<dbReference type="Gene3D" id="3.30.565.10">
    <property type="entry name" value="Histidine kinase-like ATPase, C-terminal domain"/>
    <property type="match status" value="1"/>
</dbReference>
<dbReference type="Proteomes" id="UP000266441">
    <property type="component" value="Unassembled WGS sequence"/>
</dbReference>
<dbReference type="CDD" id="cd16922">
    <property type="entry name" value="HATPase_EvgS-ArcB-TorS-like"/>
    <property type="match status" value="1"/>
</dbReference>
<keyword evidence="9" id="KW-0418">Kinase</keyword>
<dbReference type="SUPFAM" id="SSF52172">
    <property type="entry name" value="CheY-like"/>
    <property type="match status" value="1"/>
</dbReference>
<dbReference type="Gene3D" id="1.10.287.130">
    <property type="match status" value="1"/>
</dbReference>
<feature type="modified residue" description="4-aspartylphosphate" evidence="14">
    <location>
        <position position="605"/>
    </location>
</feature>
<dbReference type="InterPro" id="IPR003594">
    <property type="entry name" value="HATPase_dom"/>
</dbReference>
<evidence type="ECO:0000259" key="17">
    <source>
        <dbReference type="PROSITE" id="PS50109"/>
    </source>
</evidence>
<evidence type="ECO:0000256" key="14">
    <source>
        <dbReference type="PROSITE-ProRule" id="PRU00169"/>
    </source>
</evidence>
<keyword evidence="7" id="KW-0808">Transferase</keyword>
<dbReference type="SMART" id="SM00387">
    <property type="entry name" value="HATPase_c"/>
    <property type="match status" value="1"/>
</dbReference>
<dbReference type="Gene3D" id="3.40.50.2300">
    <property type="match status" value="1"/>
</dbReference>
<evidence type="ECO:0000313" key="21">
    <source>
        <dbReference type="Proteomes" id="UP000266441"/>
    </source>
</evidence>
<comment type="caution">
    <text evidence="20">The sequence shown here is derived from an EMBL/GenBank/DDBJ whole genome shotgun (WGS) entry which is preliminary data.</text>
</comment>
<evidence type="ECO:0000256" key="8">
    <source>
        <dbReference type="ARBA" id="ARBA00022692"/>
    </source>
</evidence>
<dbReference type="SMART" id="SM00448">
    <property type="entry name" value="REC"/>
    <property type="match status" value="1"/>
</dbReference>
<feature type="domain" description="HPt" evidence="19">
    <location>
        <begin position="697"/>
        <end position="791"/>
    </location>
</feature>
<dbReference type="RefSeq" id="WP_119350576.1">
    <property type="nucleotide sequence ID" value="NZ_QWET01000009.1"/>
</dbReference>
<keyword evidence="15" id="KW-0175">Coiled coil</keyword>
<evidence type="ECO:0000256" key="7">
    <source>
        <dbReference type="ARBA" id="ARBA00022679"/>
    </source>
</evidence>
<dbReference type="PROSITE" id="PS50894">
    <property type="entry name" value="HPT"/>
    <property type="match status" value="1"/>
</dbReference>
<evidence type="ECO:0000256" key="16">
    <source>
        <dbReference type="SAM" id="Phobius"/>
    </source>
</evidence>
<evidence type="ECO:0000256" key="12">
    <source>
        <dbReference type="ARBA" id="ARBA00023136"/>
    </source>
</evidence>
<feature type="coiled-coil region" evidence="15">
    <location>
        <begin position="180"/>
        <end position="214"/>
    </location>
</feature>
<keyword evidence="5" id="KW-0997">Cell inner membrane</keyword>
<comment type="subcellular location">
    <subcellularLocation>
        <location evidence="2">Cell inner membrane</location>
        <topology evidence="2">Multi-pass membrane protein</topology>
    </subcellularLocation>
</comment>
<evidence type="ECO:0000256" key="2">
    <source>
        <dbReference type="ARBA" id="ARBA00004429"/>
    </source>
</evidence>
<dbReference type="InterPro" id="IPR011006">
    <property type="entry name" value="CheY-like_superfamily"/>
</dbReference>
<dbReference type="InterPro" id="IPR036641">
    <property type="entry name" value="HPT_dom_sf"/>
</dbReference>
<dbReference type="Gene3D" id="1.20.120.160">
    <property type="entry name" value="HPT domain"/>
    <property type="match status" value="1"/>
</dbReference>
<sequence length="798" mass="89648">MAKFRIEFQITLLAVVIASAVVATGYLAYKSLSQIVTSAQQQASPDYQLFLIKDIAADLATVENAVRLYVLTDNKKNLTPHREASEAVAKKLESLKKNTSPEYQSLVDSFYVLSVEKLGIWQEVLKLHNSVQGMEPVFTEIYSKLEGEEADTVITETQTREKGFLKGIFGRKKVVIDTTIVEKNIERAELKNEIQNIESTIKEKDTRINILESKLIERNGEIGKELNRLILWGENFEMEKRISKTMEAHHLAQMTYKYLAMFSAAAVVLLLAVIFLLFNYQKKSRIYQQALKRAKQEAEKLAHAKEQFAANVSHEMRTPVNAIFSLSEQLHQQVSDDQVKKQITILSHSASHLKSIINDTLDFSKIQAKKLSFDSIHFSPLAVFEEVASIQGIEARKKGISLHYFQANSLPEALEGDPLRLKQILINLVGNAIKFTEKGEVVLSVKTENSTGNKVLLHFQVQDSGIGISEKNLEIIFDEFVQAENEGGKKYSGTGLGLAIVKKLVEMQGGHISVESKTGKGTTMFVSIPYPLGDAGKIEHREFATPDIPEHFRRCSVLIADDDEFNRFVLINILKKWGTKYGEATDGEEAISVALSNHFDVILMDMRMPRKTGIDAAKEILAEKPTSKIIAVTASDRKVDQQACLEVGMSGFLMKPFSEKELFDAVSPFLNISHSEENKQVSQKIKPDDLERIANGDPVFLREMILLFIKTSKDGLNNIQDAVVQRNWEAVSEAAHKMAAPSKHLHAFGLYEKLKRLETEPQNSPNPEIIEELYRSVKKETDEVVASLKHYLDTHNAT</sequence>
<dbReference type="EC" id="2.7.13.3" evidence="3"/>
<dbReference type="InterPro" id="IPR008207">
    <property type="entry name" value="Sig_transdc_His_kin_Hpt_dom"/>
</dbReference>
<dbReference type="Pfam" id="PF02518">
    <property type="entry name" value="HATPase_c"/>
    <property type="match status" value="1"/>
</dbReference>
<evidence type="ECO:0000256" key="13">
    <source>
        <dbReference type="PROSITE-ProRule" id="PRU00110"/>
    </source>
</evidence>
<dbReference type="PRINTS" id="PR00344">
    <property type="entry name" value="BCTRLSENSOR"/>
</dbReference>
<dbReference type="EMBL" id="QWET01000009">
    <property type="protein sequence ID" value="RIH64704.1"/>
    <property type="molecule type" value="Genomic_DNA"/>
</dbReference>
<dbReference type="Pfam" id="PF05227">
    <property type="entry name" value="CHASE3"/>
    <property type="match status" value="1"/>
</dbReference>
<dbReference type="GO" id="GO:0005886">
    <property type="term" value="C:plasma membrane"/>
    <property type="evidence" value="ECO:0007669"/>
    <property type="project" value="UniProtKB-SubCell"/>
</dbReference>
<keyword evidence="4" id="KW-1003">Cell membrane</keyword>
<protein>
    <recommendedName>
        <fullName evidence="3">histidine kinase</fullName>
        <ecNumber evidence="3">2.7.13.3</ecNumber>
    </recommendedName>
</protein>
<dbReference type="InterPro" id="IPR004358">
    <property type="entry name" value="Sig_transdc_His_kin-like_C"/>
</dbReference>
<dbReference type="SMART" id="SM00388">
    <property type="entry name" value="HisKA"/>
    <property type="match status" value="1"/>
</dbReference>